<dbReference type="Pfam" id="PF11617">
    <property type="entry name" value="Cu-binding_MopE"/>
    <property type="match status" value="1"/>
</dbReference>
<evidence type="ECO:0000256" key="1">
    <source>
        <dbReference type="SAM" id="SignalP"/>
    </source>
</evidence>
<feature type="chain" id="PRO_5037725263" description="Carboxypeptidase regulatory-like domain-containing protein" evidence="1">
    <location>
        <begin position="16"/>
        <end position="1204"/>
    </location>
</feature>
<reference evidence="2" key="2">
    <citation type="submission" date="2020-09" db="EMBL/GenBank/DDBJ databases">
        <authorList>
            <person name="Sun Q."/>
            <person name="Kim S."/>
        </authorList>
    </citation>
    <scope>NUCLEOTIDE SEQUENCE</scope>
    <source>
        <strain evidence="2">KCTC 22164</strain>
    </source>
</reference>
<dbReference type="Pfam" id="PF13620">
    <property type="entry name" value="CarboxypepD_reg"/>
    <property type="match status" value="1"/>
</dbReference>
<evidence type="ECO:0000313" key="2">
    <source>
        <dbReference type="EMBL" id="GGW96867.1"/>
    </source>
</evidence>
<feature type="signal peptide" evidence="1">
    <location>
        <begin position="1"/>
        <end position="15"/>
    </location>
</feature>
<dbReference type="InterPro" id="IPR021655">
    <property type="entry name" value="Put_metal-bd"/>
</dbReference>
<protein>
    <recommendedName>
        <fullName evidence="4">Carboxypeptidase regulatory-like domain-containing protein</fullName>
    </recommendedName>
</protein>
<dbReference type="Pfam" id="PF09136">
    <property type="entry name" value="Glucodextran_B"/>
    <property type="match status" value="1"/>
</dbReference>
<keyword evidence="3" id="KW-1185">Reference proteome</keyword>
<dbReference type="Proteomes" id="UP000631300">
    <property type="component" value="Unassembled WGS sequence"/>
</dbReference>
<comment type="caution">
    <text evidence="2">The sequence shown here is derived from an EMBL/GenBank/DDBJ whole genome shotgun (WGS) entry which is preliminary data.</text>
</comment>
<dbReference type="SUPFAM" id="SSF49464">
    <property type="entry name" value="Carboxypeptidase regulatory domain-like"/>
    <property type="match status" value="1"/>
</dbReference>
<dbReference type="AlphaFoldDB" id="A0A918JQV6"/>
<dbReference type="EMBL" id="BMXP01000014">
    <property type="protein sequence ID" value="GGW96867.1"/>
    <property type="molecule type" value="Genomic_DNA"/>
</dbReference>
<accession>A0A918JQV6</accession>
<dbReference type="InterPro" id="IPR008969">
    <property type="entry name" value="CarboxyPept-like_regulatory"/>
</dbReference>
<organism evidence="2 3">
    <name type="scientific">Alteromonas halophila</name>
    <dbReference type="NCBI Taxonomy" id="516698"/>
    <lineage>
        <taxon>Bacteria</taxon>
        <taxon>Pseudomonadati</taxon>
        <taxon>Pseudomonadota</taxon>
        <taxon>Gammaproteobacteria</taxon>
        <taxon>Alteromonadales</taxon>
        <taxon>Alteromonadaceae</taxon>
        <taxon>Alteromonas/Salinimonas group</taxon>
        <taxon>Alteromonas</taxon>
    </lineage>
</organism>
<gene>
    <name evidence="2" type="ORF">GCM10007391_33680</name>
</gene>
<evidence type="ECO:0000313" key="3">
    <source>
        <dbReference type="Proteomes" id="UP000631300"/>
    </source>
</evidence>
<dbReference type="InterPro" id="IPR013783">
    <property type="entry name" value="Ig-like_fold"/>
</dbReference>
<proteinExistence type="predicted"/>
<sequence length="1204" mass="126514">MFTALSMLLAIPAMADIEVDELEQTDSRRISRFVFEYEYLVHITNTDGDVENVTAVITSTDPNTTIVQGEMSFPDLSAGASAVSTTTFILQHNRRFPFNPDALEYDFSFDDVVVVGTDNDGDGVTVEAGDCDDNNPDIYPGATEIPNNGIDEDCVDGDLIIPPSFSVLITSPESLITVGATPIEITGTVSENQDGPDSNQTIQNLDDVSLTVNGIEVDIVGGTFTASVALNEGHNTIVARGVRNADQVTDTISVSLDQTPPFLTVESHEDGDEVYEDSVTITGLINDIVRGTVEQQQANVEVNGQLASISNRSYSASILLNEGANTVTVSGTDQVGNLSSIEFTLNYVVPSGRRIEQVSGQTQAAEIFDVLPEPLVVNVLDDNLDPVSDASVVFRVIQGSGVVGVGTEFEGRAVVIETDADGMAMTEFRLGERVGTLNHKVRAAVVGYDDEVTFSASGLGLPTNKLSVNSGNNQRGGVGQVLPEPLVVVATDEGANVVQGATIEFTVTKGGGTFTNGETKIQKTTDSDGRATAELVLGFLQGLDAQRVTAKVLNNPNGLVLTAGFSATGFVAADPGDTSIVGVVLDNQDEPIPGVTVRVDGTTRQGVTDAEGRFVVEQAPVGPVHLIVDGSTASVPGEFPTLAYNIVTISGAENPLSSPVYMVKLNTENAVYAGPEDAVLELNDYPGFKLEIAKDSVTFPDGSREGYVSVTAVNAEKVPMAPPNGMQPQFIVTIQPTGTLFDAPARLTLPNVDAHKPGAQVEMYSYDHDLEEFVSIGLGTVSEDGSVVRSNPGVGVVKAGWHCGSQPGGSGCAHNCPICQDCDGDCNCVPIGSDPRASAQDVEGDCKTPKCQNGSVTQVNDDSDVPQTGDVKGDCKMPGCENGSPKDVPDDSDIAEEEAKCKKCENGETKADPAKEGVKCGDGSPEQECLICKEGSCTQPDCDAAGEQVSLTIGGEIDPKSVPGLGKIVSLAEKALNVLPVSCTVPAINVKGSYKRGEDCCQDCSKDDKGEYHQVAGAGEITSDCVLGKRAPPLDIDWPITAFGWGIQVEIQGEAEVGITFKPTLSLEASGKYNFTCEEGCVQGEAKLAFPIFGGVSAKIRKAEAEVKFGSVGDWDVVEINGPEITGGLQVGAISGSVRAGFGAAQGCDSANCNVTLGDGKLVFTFKGGSIQLFDVERLTVNLNEYINWELEVPLWDGKSIDCR</sequence>
<reference evidence="2" key="1">
    <citation type="journal article" date="2014" name="Int. J. Syst. Evol. Microbiol.">
        <title>Complete genome sequence of Corynebacterium casei LMG S-19264T (=DSM 44701T), isolated from a smear-ripened cheese.</title>
        <authorList>
            <consortium name="US DOE Joint Genome Institute (JGI-PGF)"/>
            <person name="Walter F."/>
            <person name="Albersmeier A."/>
            <person name="Kalinowski J."/>
            <person name="Ruckert C."/>
        </authorList>
    </citation>
    <scope>NUCLEOTIDE SEQUENCE</scope>
    <source>
        <strain evidence="2">KCTC 22164</strain>
    </source>
</reference>
<dbReference type="Gene3D" id="2.60.40.10">
    <property type="entry name" value="Immunoglobulins"/>
    <property type="match status" value="2"/>
</dbReference>
<name>A0A918JQV6_9ALTE</name>
<keyword evidence="1" id="KW-0732">Signal</keyword>
<evidence type="ECO:0008006" key="4">
    <source>
        <dbReference type="Google" id="ProtNLM"/>
    </source>
</evidence>
<dbReference type="Gene3D" id="2.60.40.1120">
    <property type="entry name" value="Carboxypeptidase-like, regulatory domain"/>
    <property type="match status" value="1"/>
</dbReference>